<protein>
    <submittedName>
        <fullName evidence="2">Uncharacterized protein</fullName>
    </submittedName>
</protein>
<keyword evidence="3" id="KW-1185">Reference proteome</keyword>
<dbReference type="AlphaFoldDB" id="A0A2I0A3V4"/>
<evidence type="ECO:0000256" key="1">
    <source>
        <dbReference type="SAM" id="MobiDB-lite"/>
    </source>
</evidence>
<accession>A0A2I0A3V4</accession>
<organism evidence="2 3">
    <name type="scientific">Apostasia shenzhenica</name>
    <dbReference type="NCBI Taxonomy" id="1088818"/>
    <lineage>
        <taxon>Eukaryota</taxon>
        <taxon>Viridiplantae</taxon>
        <taxon>Streptophyta</taxon>
        <taxon>Embryophyta</taxon>
        <taxon>Tracheophyta</taxon>
        <taxon>Spermatophyta</taxon>
        <taxon>Magnoliopsida</taxon>
        <taxon>Liliopsida</taxon>
        <taxon>Asparagales</taxon>
        <taxon>Orchidaceae</taxon>
        <taxon>Apostasioideae</taxon>
        <taxon>Apostasia</taxon>
    </lineage>
</organism>
<evidence type="ECO:0000313" key="2">
    <source>
        <dbReference type="EMBL" id="PKA50228.1"/>
    </source>
</evidence>
<feature type="region of interest" description="Disordered" evidence="1">
    <location>
        <begin position="1"/>
        <end position="73"/>
    </location>
</feature>
<dbReference type="EMBL" id="KZ452027">
    <property type="protein sequence ID" value="PKA50228.1"/>
    <property type="molecule type" value="Genomic_DNA"/>
</dbReference>
<proteinExistence type="predicted"/>
<evidence type="ECO:0000313" key="3">
    <source>
        <dbReference type="Proteomes" id="UP000236161"/>
    </source>
</evidence>
<reference evidence="2 3" key="1">
    <citation type="journal article" date="2017" name="Nature">
        <title>The Apostasia genome and the evolution of orchids.</title>
        <authorList>
            <person name="Zhang G.Q."/>
            <person name="Liu K.W."/>
            <person name="Li Z."/>
            <person name="Lohaus R."/>
            <person name="Hsiao Y.Y."/>
            <person name="Niu S.C."/>
            <person name="Wang J.Y."/>
            <person name="Lin Y.C."/>
            <person name="Xu Q."/>
            <person name="Chen L.J."/>
            <person name="Yoshida K."/>
            <person name="Fujiwara S."/>
            <person name="Wang Z.W."/>
            <person name="Zhang Y.Q."/>
            <person name="Mitsuda N."/>
            <person name="Wang M."/>
            <person name="Liu G.H."/>
            <person name="Pecoraro L."/>
            <person name="Huang H.X."/>
            <person name="Xiao X.J."/>
            <person name="Lin M."/>
            <person name="Wu X.Y."/>
            <person name="Wu W.L."/>
            <person name="Chen Y.Y."/>
            <person name="Chang S.B."/>
            <person name="Sakamoto S."/>
            <person name="Ohme-Takagi M."/>
            <person name="Yagi M."/>
            <person name="Zeng S.J."/>
            <person name="Shen C.Y."/>
            <person name="Yeh C.M."/>
            <person name="Luo Y.B."/>
            <person name="Tsai W.C."/>
            <person name="Van de Peer Y."/>
            <person name="Liu Z.J."/>
        </authorList>
    </citation>
    <scope>NUCLEOTIDE SEQUENCE [LARGE SCALE GENOMIC DNA]</scope>
    <source>
        <strain evidence="3">cv. Shenzhen</strain>
        <tissue evidence="2">Stem</tissue>
    </source>
</reference>
<gene>
    <name evidence="2" type="ORF">AXF42_Ash017822</name>
</gene>
<name>A0A2I0A3V4_9ASPA</name>
<dbReference type="Proteomes" id="UP000236161">
    <property type="component" value="Unassembled WGS sequence"/>
</dbReference>
<sequence length="100" mass="10720">MGWFRLRQIGNKRVPHDRPGPSRLPAKRSAPDDPEELQGRREGETGLDAEASDSTGPGVECGGGIQGEHPGVVPEGRLNSVTRIGARAADSLDVVRRQVE</sequence>